<comment type="subcellular location">
    <subcellularLocation>
        <location evidence="1">Cell membrane</location>
        <topology evidence="1">Multi-pass membrane protein</topology>
    </subcellularLocation>
</comment>
<evidence type="ECO:0000256" key="6">
    <source>
        <dbReference type="SAM" id="Phobius"/>
    </source>
</evidence>
<gene>
    <name evidence="7" type="primary">rhtB_1</name>
    <name evidence="7" type="ORF">PbB2_00638</name>
</gene>
<proteinExistence type="predicted"/>
<keyword evidence="3 6" id="KW-0812">Transmembrane</keyword>
<feature type="transmembrane region" description="Helical" evidence="6">
    <location>
        <begin position="154"/>
        <end position="179"/>
    </location>
</feature>
<keyword evidence="5 6" id="KW-0472">Membrane</keyword>
<name>A0A2P2E7E8_9PROT</name>
<dbReference type="Proteomes" id="UP000245086">
    <property type="component" value="Unassembled WGS sequence"/>
</dbReference>
<dbReference type="InterPro" id="IPR001123">
    <property type="entry name" value="LeuE-type"/>
</dbReference>
<dbReference type="RefSeq" id="WP_108983811.1">
    <property type="nucleotide sequence ID" value="NZ_BFBR01000001.1"/>
</dbReference>
<evidence type="ECO:0000313" key="8">
    <source>
        <dbReference type="Proteomes" id="UP000245086"/>
    </source>
</evidence>
<feature type="transmembrane region" description="Helical" evidence="6">
    <location>
        <begin position="191"/>
        <end position="209"/>
    </location>
</feature>
<dbReference type="AlphaFoldDB" id="A0A2P2E7E8"/>
<feature type="transmembrane region" description="Helical" evidence="6">
    <location>
        <begin position="12"/>
        <end position="33"/>
    </location>
</feature>
<evidence type="ECO:0000256" key="4">
    <source>
        <dbReference type="ARBA" id="ARBA00022989"/>
    </source>
</evidence>
<keyword evidence="2" id="KW-1003">Cell membrane</keyword>
<evidence type="ECO:0000313" key="7">
    <source>
        <dbReference type="EMBL" id="GBF56981.1"/>
    </source>
</evidence>
<dbReference type="GO" id="GO:0005886">
    <property type="term" value="C:plasma membrane"/>
    <property type="evidence" value="ECO:0007669"/>
    <property type="project" value="UniProtKB-SubCell"/>
</dbReference>
<comment type="caution">
    <text evidence="7">The sequence shown here is derived from an EMBL/GenBank/DDBJ whole genome shotgun (WGS) entry which is preliminary data.</text>
</comment>
<sequence>MEHLPVDPHAYASFLLIMAGMAATPGPANLFALATGLAKGPRAGLQGVIGMNIASLVWFVFAALGLGVLMRLFPAVFAALAVAGGVYLAWLGLKALRAALSPNTQGFSLAGQVAGQSPFRDGFLVQISNPKALLFFTAVLPPFIDPDRAMVPQLAMFAAGTILFDTITMSAFALAGGLLAQRFAEARFARAFSAAVGLLLLGTATMMLLRTLH</sequence>
<dbReference type="GO" id="GO:0015171">
    <property type="term" value="F:amino acid transmembrane transporter activity"/>
    <property type="evidence" value="ECO:0007669"/>
    <property type="project" value="TreeGrafter"/>
</dbReference>
<accession>A0A2P2E7E8</accession>
<organism evidence="7 8">
    <name type="scientific">Candidatus Phycosocius bacilliformis</name>
    <dbReference type="NCBI Taxonomy" id="1445552"/>
    <lineage>
        <taxon>Bacteria</taxon>
        <taxon>Pseudomonadati</taxon>
        <taxon>Pseudomonadota</taxon>
        <taxon>Alphaproteobacteria</taxon>
        <taxon>Caulobacterales</taxon>
        <taxon>Caulobacterales incertae sedis</taxon>
        <taxon>Candidatus Phycosocius</taxon>
    </lineage>
</organism>
<evidence type="ECO:0000256" key="1">
    <source>
        <dbReference type="ARBA" id="ARBA00004651"/>
    </source>
</evidence>
<dbReference type="PANTHER" id="PTHR30086:SF20">
    <property type="entry name" value="ARGININE EXPORTER PROTEIN ARGO-RELATED"/>
    <property type="match status" value="1"/>
</dbReference>
<keyword evidence="4 6" id="KW-1133">Transmembrane helix</keyword>
<protein>
    <submittedName>
        <fullName evidence="7">Homoserine/homoserine lactone efflux protein</fullName>
    </submittedName>
</protein>
<feature type="transmembrane region" description="Helical" evidence="6">
    <location>
        <begin position="72"/>
        <end position="93"/>
    </location>
</feature>
<evidence type="ECO:0000256" key="3">
    <source>
        <dbReference type="ARBA" id="ARBA00022692"/>
    </source>
</evidence>
<dbReference type="Pfam" id="PF01810">
    <property type="entry name" value="LysE"/>
    <property type="match status" value="1"/>
</dbReference>
<dbReference type="PANTHER" id="PTHR30086">
    <property type="entry name" value="ARGININE EXPORTER PROTEIN ARGO"/>
    <property type="match status" value="1"/>
</dbReference>
<dbReference type="OrthoDB" id="9804822at2"/>
<feature type="transmembrane region" description="Helical" evidence="6">
    <location>
        <begin position="45"/>
        <end position="66"/>
    </location>
</feature>
<evidence type="ECO:0000256" key="5">
    <source>
        <dbReference type="ARBA" id="ARBA00023136"/>
    </source>
</evidence>
<keyword evidence="8" id="KW-1185">Reference proteome</keyword>
<dbReference type="EMBL" id="BFBR01000001">
    <property type="protein sequence ID" value="GBF56981.1"/>
    <property type="molecule type" value="Genomic_DNA"/>
</dbReference>
<reference evidence="7 8" key="1">
    <citation type="journal article" date="2018" name="Genome Announc.">
        <title>Draft Genome Sequence of "Candidatus Phycosocius bacilliformis," an Alphaproteobacterial Ectosymbiont of the Hydrocarbon-Producing Green Alga Botryococcus braunii.</title>
        <authorList>
            <person name="Tanabe Y."/>
            <person name="Yamaguchi H."/>
            <person name="Watanabe M.M."/>
        </authorList>
    </citation>
    <scope>NUCLEOTIDE SEQUENCE [LARGE SCALE GENOMIC DNA]</scope>
    <source>
        <strain evidence="7 8">BOTRYCO-2</strain>
    </source>
</reference>
<dbReference type="PIRSF" id="PIRSF006324">
    <property type="entry name" value="LeuE"/>
    <property type="match status" value="1"/>
</dbReference>
<evidence type="ECO:0000256" key="2">
    <source>
        <dbReference type="ARBA" id="ARBA00022475"/>
    </source>
</evidence>